<reference evidence="1" key="1">
    <citation type="journal article" date="2020" name="Stud. Mycol.">
        <title>101 Dothideomycetes genomes: a test case for predicting lifestyles and emergence of pathogens.</title>
        <authorList>
            <person name="Haridas S."/>
            <person name="Albert R."/>
            <person name="Binder M."/>
            <person name="Bloem J."/>
            <person name="Labutti K."/>
            <person name="Salamov A."/>
            <person name="Andreopoulos B."/>
            <person name="Baker S."/>
            <person name="Barry K."/>
            <person name="Bills G."/>
            <person name="Bluhm B."/>
            <person name="Cannon C."/>
            <person name="Castanera R."/>
            <person name="Culley D."/>
            <person name="Daum C."/>
            <person name="Ezra D."/>
            <person name="Gonzalez J."/>
            <person name="Henrissat B."/>
            <person name="Kuo A."/>
            <person name="Liang C."/>
            <person name="Lipzen A."/>
            <person name="Lutzoni F."/>
            <person name="Magnuson J."/>
            <person name="Mondo S."/>
            <person name="Nolan M."/>
            <person name="Ohm R."/>
            <person name="Pangilinan J."/>
            <person name="Park H.-J."/>
            <person name="Ramirez L."/>
            <person name="Alfaro M."/>
            <person name="Sun H."/>
            <person name="Tritt A."/>
            <person name="Yoshinaga Y."/>
            <person name="Zwiers L.-H."/>
            <person name="Turgeon B."/>
            <person name="Goodwin S."/>
            <person name="Spatafora J."/>
            <person name="Crous P."/>
            <person name="Grigoriev I."/>
        </authorList>
    </citation>
    <scope>NUCLEOTIDE SEQUENCE</scope>
    <source>
        <strain evidence="1">CBS 525.71</strain>
    </source>
</reference>
<accession>A0ACB6RS61</accession>
<protein>
    <submittedName>
        <fullName evidence="1">Uncharacterized protein</fullName>
    </submittedName>
</protein>
<evidence type="ECO:0000313" key="1">
    <source>
        <dbReference type="EMBL" id="KAF2623978.1"/>
    </source>
</evidence>
<feature type="non-terminal residue" evidence="1">
    <location>
        <position position="71"/>
    </location>
</feature>
<feature type="non-terminal residue" evidence="1">
    <location>
        <position position="1"/>
    </location>
</feature>
<dbReference type="Proteomes" id="UP000799754">
    <property type="component" value="Unassembled WGS sequence"/>
</dbReference>
<evidence type="ECO:0000313" key="2">
    <source>
        <dbReference type="Proteomes" id="UP000799754"/>
    </source>
</evidence>
<organism evidence="1 2">
    <name type="scientific">Macroventuria anomochaeta</name>
    <dbReference type="NCBI Taxonomy" id="301207"/>
    <lineage>
        <taxon>Eukaryota</taxon>
        <taxon>Fungi</taxon>
        <taxon>Dikarya</taxon>
        <taxon>Ascomycota</taxon>
        <taxon>Pezizomycotina</taxon>
        <taxon>Dothideomycetes</taxon>
        <taxon>Pleosporomycetidae</taxon>
        <taxon>Pleosporales</taxon>
        <taxon>Pleosporineae</taxon>
        <taxon>Didymellaceae</taxon>
        <taxon>Macroventuria</taxon>
    </lineage>
</organism>
<gene>
    <name evidence="1" type="ORF">BU25DRAFT_304747</name>
</gene>
<proteinExistence type="predicted"/>
<dbReference type="EMBL" id="MU006733">
    <property type="protein sequence ID" value="KAF2623978.1"/>
    <property type="molecule type" value="Genomic_DNA"/>
</dbReference>
<comment type="caution">
    <text evidence="1">The sequence shown here is derived from an EMBL/GenBank/DDBJ whole genome shotgun (WGS) entry which is preliminary data.</text>
</comment>
<name>A0ACB6RS61_9PLEO</name>
<keyword evidence="2" id="KW-1185">Reference proteome</keyword>
<sequence length="71" mass="8538">FDYLLNTYENIATAFESVDYEAYNTPEDHLAINVRAGWNKLDEYHSKLADLPYYYIATLLHPYYKRYYENA</sequence>